<dbReference type="AlphaFoldDB" id="A0A5B7D7I5"/>
<organism evidence="2 3">
    <name type="scientific">Portunus trituberculatus</name>
    <name type="common">Swimming crab</name>
    <name type="synonym">Neptunus trituberculatus</name>
    <dbReference type="NCBI Taxonomy" id="210409"/>
    <lineage>
        <taxon>Eukaryota</taxon>
        <taxon>Metazoa</taxon>
        <taxon>Ecdysozoa</taxon>
        <taxon>Arthropoda</taxon>
        <taxon>Crustacea</taxon>
        <taxon>Multicrustacea</taxon>
        <taxon>Malacostraca</taxon>
        <taxon>Eumalacostraca</taxon>
        <taxon>Eucarida</taxon>
        <taxon>Decapoda</taxon>
        <taxon>Pleocyemata</taxon>
        <taxon>Brachyura</taxon>
        <taxon>Eubrachyura</taxon>
        <taxon>Portunoidea</taxon>
        <taxon>Portunidae</taxon>
        <taxon>Portuninae</taxon>
        <taxon>Portunus</taxon>
    </lineage>
</organism>
<reference evidence="2 3" key="1">
    <citation type="submission" date="2019-05" db="EMBL/GenBank/DDBJ databases">
        <title>Another draft genome of Portunus trituberculatus and its Hox gene families provides insights of decapod evolution.</title>
        <authorList>
            <person name="Jeong J.-H."/>
            <person name="Song I."/>
            <person name="Kim S."/>
            <person name="Choi T."/>
            <person name="Kim D."/>
            <person name="Ryu S."/>
            <person name="Kim W."/>
        </authorList>
    </citation>
    <scope>NUCLEOTIDE SEQUENCE [LARGE SCALE GENOMIC DNA]</scope>
    <source>
        <tissue evidence="2">Muscle</tissue>
    </source>
</reference>
<feature type="region of interest" description="Disordered" evidence="1">
    <location>
        <begin position="1"/>
        <end position="36"/>
    </location>
</feature>
<evidence type="ECO:0000313" key="2">
    <source>
        <dbReference type="EMBL" id="MPC17146.1"/>
    </source>
</evidence>
<dbReference type="EMBL" id="VSRR010000563">
    <property type="protein sequence ID" value="MPC17146.1"/>
    <property type="molecule type" value="Genomic_DNA"/>
</dbReference>
<evidence type="ECO:0000313" key="3">
    <source>
        <dbReference type="Proteomes" id="UP000324222"/>
    </source>
</evidence>
<gene>
    <name evidence="2" type="ORF">E2C01_009993</name>
</gene>
<name>A0A5B7D7I5_PORTR</name>
<dbReference type="Proteomes" id="UP000324222">
    <property type="component" value="Unassembled WGS sequence"/>
</dbReference>
<proteinExistence type="predicted"/>
<protein>
    <submittedName>
        <fullName evidence="2">Uncharacterized protein</fullName>
    </submittedName>
</protein>
<feature type="compositionally biased region" description="Polar residues" evidence="1">
    <location>
        <begin position="24"/>
        <end position="36"/>
    </location>
</feature>
<sequence>MTWAEVQEITRGKDGEMSRHNKGATATPSHHVTPGCTLTSTRHGPFPVICFDVIYGDGEAVPVPLLASPSSPTLRE</sequence>
<evidence type="ECO:0000256" key="1">
    <source>
        <dbReference type="SAM" id="MobiDB-lite"/>
    </source>
</evidence>
<feature type="compositionally biased region" description="Basic and acidic residues" evidence="1">
    <location>
        <begin position="8"/>
        <end position="19"/>
    </location>
</feature>
<keyword evidence="3" id="KW-1185">Reference proteome</keyword>
<accession>A0A5B7D7I5</accession>
<comment type="caution">
    <text evidence="2">The sequence shown here is derived from an EMBL/GenBank/DDBJ whole genome shotgun (WGS) entry which is preliminary data.</text>
</comment>